<comment type="caution">
    <text evidence="12">The sequence shown here is derived from an EMBL/GenBank/DDBJ whole genome shotgun (WGS) entry which is preliminary data.</text>
</comment>
<protein>
    <recommendedName>
        <fullName evidence="1">non-specific serine/threonine protein kinase</fullName>
        <ecNumber evidence="1">2.7.11.1</ecNumber>
    </recommendedName>
</protein>
<dbReference type="CDD" id="cd21742">
    <property type="entry name" value="MobB_NDR_LATS-like"/>
    <property type="match status" value="1"/>
</dbReference>
<feature type="compositionally biased region" description="Polar residues" evidence="9">
    <location>
        <begin position="167"/>
        <end position="198"/>
    </location>
</feature>
<feature type="region of interest" description="Disordered" evidence="9">
    <location>
        <begin position="775"/>
        <end position="844"/>
    </location>
</feature>
<feature type="region of interest" description="Disordered" evidence="9">
    <location>
        <begin position="552"/>
        <end position="586"/>
    </location>
</feature>
<dbReference type="PANTHER" id="PTHR24356">
    <property type="entry name" value="SERINE/THREONINE-PROTEIN KINASE"/>
    <property type="match status" value="1"/>
</dbReference>
<dbReference type="HOGENOM" id="CLU_000288_19_1_1"/>
<comment type="catalytic activity">
    <reaction evidence="8">
        <text>L-seryl-[protein] + ATP = O-phospho-L-seryl-[protein] + ADP + H(+)</text>
        <dbReference type="Rhea" id="RHEA:17989"/>
        <dbReference type="Rhea" id="RHEA-COMP:9863"/>
        <dbReference type="Rhea" id="RHEA-COMP:11604"/>
        <dbReference type="ChEBI" id="CHEBI:15378"/>
        <dbReference type="ChEBI" id="CHEBI:29999"/>
        <dbReference type="ChEBI" id="CHEBI:30616"/>
        <dbReference type="ChEBI" id="CHEBI:83421"/>
        <dbReference type="ChEBI" id="CHEBI:456216"/>
        <dbReference type="EC" id="2.7.11.1"/>
    </reaction>
</comment>
<reference evidence="13" key="1">
    <citation type="journal article" date="2014" name="Genome Announc.">
        <title>Draft genome sequence of the formaldehyde-resistant fungus Byssochlamys spectabilis No. 5 (anamorph Paecilomyces variotii No. 5) (NBRC109023).</title>
        <authorList>
            <person name="Oka T."/>
            <person name="Ekino K."/>
            <person name="Fukuda K."/>
            <person name="Nomura Y."/>
        </authorList>
    </citation>
    <scope>NUCLEOTIDE SEQUENCE [LARGE SCALE GENOMIC DNA]</scope>
    <source>
        <strain evidence="13">No. 5 / NBRC 109023</strain>
    </source>
</reference>
<evidence type="ECO:0000256" key="8">
    <source>
        <dbReference type="ARBA" id="ARBA00048679"/>
    </source>
</evidence>
<dbReference type="SUPFAM" id="SSF56112">
    <property type="entry name" value="Protein kinase-like (PK-like)"/>
    <property type="match status" value="1"/>
</dbReference>
<dbReference type="PANTHER" id="PTHR24356:SF400">
    <property type="entry name" value="SERINE_THREONINE-PROTEIN KINASE CBK1"/>
    <property type="match status" value="1"/>
</dbReference>
<feature type="region of interest" description="Disordered" evidence="9">
    <location>
        <begin position="78"/>
        <end position="98"/>
    </location>
</feature>
<dbReference type="eggNOG" id="KOG0605">
    <property type="taxonomic scope" value="Eukaryota"/>
</dbReference>
<name>V5FNU5_BYSSN</name>
<evidence type="ECO:0000256" key="9">
    <source>
        <dbReference type="SAM" id="MobiDB-lite"/>
    </source>
</evidence>
<feature type="region of interest" description="Disordered" evidence="9">
    <location>
        <begin position="1"/>
        <end position="28"/>
    </location>
</feature>
<dbReference type="SMART" id="SM00220">
    <property type="entry name" value="S_TKc"/>
    <property type="match status" value="1"/>
</dbReference>
<dbReference type="InterPro" id="IPR059233">
    <property type="entry name" value="MobB_NdrA/B/Cbk1"/>
</dbReference>
<evidence type="ECO:0000256" key="1">
    <source>
        <dbReference type="ARBA" id="ARBA00012513"/>
    </source>
</evidence>
<dbReference type="AlphaFoldDB" id="V5FNU5"/>
<dbReference type="GO" id="GO:0004674">
    <property type="term" value="F:protein serine/threonine kinase activity"/>
    <property type="evidence" value="ECO:0007669"/>
    <property type="project" value="UniProtKB-KW"/>
</dbReference>
<evidence type="ECO:0000313" key="12">
    <source>
        <dbReference type="EMBL" id="GAD93618.1"/>
    </source>
</evidence>
<feature type="region of interest" description="Disordered" evidence="9">
    <location>
        <begin position="149"/>
        <end position="202"/>
    </location>
</feature>
<feature type="compositionally biased region" description="Acidic residues" evidence="9">
    <location>
        <begin position="775"/>
        <end position="784"/>
    </location>
</feature>
<evidence type="ECO:0000256" key="4">
    <source>
        <dbReference type="ARBA" id="ARBA00022741"/>
    </source>
</evidence>
<proteinExistence type="predicted"/>
<dbReference type="Gene3D" id="1.10.510.10">
    <property type="entry name" value="Transferase(Phosphotransferase) domain 1"/>
    <property type="match status" value="1"/>
</dbReference>
<dbReference type="InterPro" id="IPR011009">
    <property type="entry name" value="Kinase-like_dom_sf"/>
</dbReference>
<dbReference type="Pfam" id="PF00069">
    <property type="entry name" value="Pkinase"/>
    <property type="match status" value="2"/>
</dbReference>
<keyword evidence="6" id="KW-0067">ATP-binding</keyword>
<accession>V5FNU5</accession>
<dbReference type="InterPro" id="IPR000719">
    <property type="entry name" value="Prot_kinase_dom"/>
</dbReference>
<sequence length="917" mass="103332">MLGLRSSNVSRTTNDQSEVHITPDNLDGVSGSRIAFQLGLRSTQEAAQLLSPPPSPINPSIARATRGSSDQMLHLRQTSSIQRHGKHRQRTDAPLGPQYVLLPPAYPPSSMVRRCQSTPGLTYRVSRKLSTTFGHPTVIHRTSLRSRPSIPALIAPSSVGTLGKQGDNAQDSSDPSQDTSGSISPSLRESTNPTSEDPSTFLEMKRASPLERSLSVWSHETDKKLRPIEETPASFSPSIVTVEATATAKIFFETHFNSILSKTCPRSRRLRELEGQLCSLPVSSEERRRVINAWIIQESEYLRQSRVLKTRSNCVRRSETVSVAGYEVIKVLGKGSFGVVRLVKKKESDELESNAVDEGPVNSKGDAGRSKVTTLDALRSAVDGTRSSRRRDLTKVKKEVYAMKVIRKSDMLRNSQEGHLRAERDFLVASEKSRWIVPLIASFQDTHNLYLVMDFMVGGDFLGLLIRKNILSEEVTRWYIAEMVLCVEEAHRLRWIHRDVKPDNFLIAASGHLKISDFGLAFDGHWSHDQAYFNNHRHSLLKKLGITIEGDKQDREETKAAANSSQGTAPERLNVEEEDRGPGPTETLLQWRNRKEKRRLAKSVVGTSQYMAPEVIRGELYDGRCDWWSIGIILYECLYGFTPFACENRQDTKLKILQHPRTLHFPVEKPSDKLVSAEAIDLISQILQEKDYRLCSRKYMLNDFIHSKRVPGELLNIPADRNSKDYRGFYVYSEDAGDIKTHPFFRGIRWEDIHLRKPPFVPKVKSWEDTRYFDEDEPISDIDDTSSHSDIPDAIPSPNQDADIHMPDALNTNSPVESQAQSPNLGQQMTDGASAATPSKLQSVTKVFPKVHKKKKEKKRPRDKILRDDTVGKAVLDIRKRGAFLGYTYRRPKAVMAALELERGRPLVSRGDMADLS</sequence>
<feature type="compositionally biased region" description="Polar residues" evidence="9">
    <location>
        <begin position="810"/>
        <end position="844"/>
    </location>
</feature>
<evidence type="ECO:0000256" key="2">
    <source>
        <dbReference type="ARBA" id="ARBA00022527"/>
    </source>
</evidence>
<evidence type="ECO:0000259" key="10">
    <source>
        <dbReference type="PROSITE" id="PS50011"/>
    </source>
</evidence>
<evidence type="ECO:0000256" key="6">
    <source>
        <dbReference type="ARBA" id="ARBA00022840"/>
    </source>
</evidence>
<feature type="compositionally biased region" description="Polar residues" evidence="9">
    <location>
        <begin position="1"/>
        <end position="16"/>
    </location>
</feature>
<feature type="domain" description="Protein kinase" evidence="10">
    <location>
        <begin position="326"/>
        <end position="705"/>
    </location>
</feature>
<keyword evidence="4" id="KW-0547">Nucleotide-binding</keyword>
<dbReference type="OrthoDB" id="3638488at2759"/>
<evidence type="ECO:0000256" key="5">
    <source>
        <dbReference type="ARBA" id="ARBA00022777"/>
    </source>
</evidence>
<dbReference type="Gene3D" id="3.30.200.20">
    <property type="entry name" value="Phosphorylase Kinase, domain 1"/>
    <property type="match status" value="1"/>
</dbReference>
<dbReference type="InterPro" id="IPR000961">
    <property type="entry name" value="AGC-kinase_C"/>
</dbReference>
<keyword evidence="3" id="KW-0808">Transferase</keyword>
<dbReference type="Proteomes" id="UP000018001">
    <property type="component" value="Unassembled WGS sequence"/>
</dbReference>
<keyword evidence="2" id="KW-0723">Serine/threonine-protein kinase</keyword>
<keyword evidence="5 12" id="KW-0418">Kinase</keyword>
<dbReference type="PROSITE" id="PS51285">
    <property type="entry name" value="AGC_KINASE_CTER"/>
    <property type="match status" value="1"/>
</dbReference>
<gene>
    <name evidence="12" type="ORF">PVAR5_2230</name>
</gene>
<organism evidence="12 13">
    <name type="scientific">Byssochlamys spectabilis (strain No. 5 / NBRC 109023)</name>
    <name type="common">Paecilomyces variotii</name>
    <dbReference type="NCBI Taxonomy" id="1356009"/>
    <lineage>
        <taxon>Eukaryota</taxon>
        <taxon>Fungi</taxon>
        <taxon>Dikarya</taxon>
        <taxon>Ascomycota</taxon>
        <taxon>Pezizomycotina</taxon>
        <taxon>Eurotiomycetes</taxon>
        <taxon>Eurotiomycetidae</taxon>
        <taxon>Eurotiales</taxon>
        <taxon>Thermoascaceae</taxon>
        <taxon>Paecilomyces</taxon>
    </lineage>
</organism>
<dbReference type="InterPro" id="IPR050236">
    <property type="entry name" value="Ser_Thr_kinase_AGC"/>
</dbReference>
<keyword evidence="13" id="KW-1185">Reference proteome</keyword>
<dbReference type="EMBL" id="BAUL01000062">
    <property type="protein sequence ID" value="GAD93618.1"/>
    <property type="molecule type" value="Genomic_DNA"/>
</dbReference>
<dbReference type="GO" id="GO:0005524">
    <property type="term" value="F:ATP binding"/>
    <property type="evidence" value="ECO:0007669"/>
    <property type="project" value="UniProtKB-KW"/>
</dbReference>
<evidence type="ECO:0000256" key="3">
    <source>
        <dbReference type="ARBA" id="ARBA00022679"/>
    </source>
</evidence>
<dbReference type="EC" id="2.7.11.1" evidence="1"/>
<dbReference type="InParanoid" id="V5FNU5"/>
<dbReference type="GO" id="GO:0035556">
    <property type="term" value="P:intracellular signal transduction"/>
    <property type="evidence" value="ECO:0007669"/>
    <property type="project" value="TreeGrafter"/>
</dbReference>
<comment type="catalytic activity">
    <reaction evidence="7">
        <text>L-threonyl-[protein] + ATP = O-phospho-L-threonyl-[protein] + ADP + H(+)</text>
        <dbReference type="Rhea" id="RHEA:46608"/>
        <dbReference type="Rhea" id="RHEA-COMP:11060"/>
        <dbReference type="Rhea" id="RHEA-COMP:11605"/>
        <dbReference type="ChEBI" id="CHEBI:15378"/>
        <dbReference type="ChEBI" id="CHEBI:30013"/>
        <dbReference type="ChEBI" id="CHEBI:30616"/>
        <dbReference type="ChEBI" id="CHEBI:61977"/>
        <dbReference type="ChEBI" id="CHEBI:456216"/>
        <dbReference type="EC" id="2.7.11.1"/>
    </reaction>
</comment>
<evidence type="ECO:0000313" key="13">
    <source>
        <dbReference type="Proteomes" id="UP000018001"/>
    </source>
</evidence>
<evidence type="ECO:0000259" key="11">
    <source>
        <dbReference type="PROSITE" id="PS51285"/>
    </source>
</evidence>
<feature type="domain" description="AGC-kinase C-terminal" evidence="11">
    <location>
        <begin position="746"/>
        <end position="899"/>
    </location>
</feature>
<dbReference type="PROSITE" id="PS50011">
    <property type="entry name" value="PROTEIN_KINASE_DOM"/>
    <property type="match status" value="1"/>
</dbReference>
<evidence type="ECO:0000256" key="7">
    <source>
        <dbReference type="ARBA" id="ARBA00047899"/>
    </source>
</evidence>